<proteinExistence type="inferred from homology"/>
<dbReference type="Pfam" id="PF07687">
    <property type="entry name" value="M20_dimer"/>
    <property type="match status" value="1"/>
</dbReference>
<evidence type="ECO:0000313" key="15">
    <source>
        <dbReference type="Proteomes" id="UP000581135"/>
    </source>
</evidence>
<dbReference type="PROSITE" id="PS00758">
    <property type="entry name" value="ARGE_DAPE_CPG2_1"/>
    <property type="match status" value="1"/>
</dbReference>
<comment type="catalytic activity">
    <reaction evidence="12">
        <text>N-succinyl-(2S,6S)-2,6-diaminopimelate + H2O = (2S,6S)-2,6-diaminopimelate + succinate</text>
        <dbReference type="Rhea" id="RHEA:22608"/>
        <dbReference type="ChEBI" id="CHEBI:15377"/>
        <dbReference type="ChEBI" id="CHEBI:30031"/>
        <dbReference type="ChEBI" id="CHEBI:57609"/>
        <dbReference type="ChEBI" id="CHEBI:58087"/>
        <dbReference type="EC" id="3.5.1.18"/>
    </reaction>
</comment>
<dbReference type="InterPro" id="IPR001261">
    <property type="entry name" value="ArgE/DapE_CS"/>
</dbReference>
<dbReference type="CDD" id="cd08659">
    <property type="entry name" value="M20_ArgE_DapE-like"/>
    <property type="match status" value="1"/>
</dbReference>
<dbReference type="AlphaFoldDB" id="A0A839SQ17"/>
<keyword evidence="11" id="KW-0170">Cobalt</keyword>
<evidence type="ECO:0000256" key="7">
    <source>
        <dbReference type="ARBA" id="ARBA00022605"/>
    </source>
</evidence>
<dbReference type="SUPFAM" id="SSF53187">
    <property type="entry name" value="Zn-dependent exopeptidases"/>
    <property type="match status" value="1"/>
</dbReference>
<keyword evidence="10" id="KW-0862">Zinc</keyword>
<evidence type="ECO:0000256" key="8">
    <source>
        <dbReference type="ARBA" id="ARBA00022723"/>
    </source>
</evidence>
<evidence type="ECO:0000256" key="4">
    <source>
        <dbReference type="ARBA" id="ARBA00006247"/>
    </source>
</evidence>
<comment type="cofactor">
    <cofactor evidence="2">
        <name>Zn(2+)</name>
        <dbReference type="ChEBI" id="CHEBI:29105"/>
    </cofactor>
</comment>
<evidence type="ECO:0000256" key="1">
    <source>
        <dbReference type="ARBA" id="ARBA00001941"/>
    </source>
</evidence>
<keyword evidence="9 14" id="KW-0378">Hydrolase</keyword>
<dbReference type="InterPro" id="IPR036264">
    <property type="entry name" value="Bact_exopeptidase_dim_dom"/>
</dbReference>
<dbReference type="PROSITE" id="PS00759">
    <property type="entry name" value="ARGE_DAPE_CPG2_2"/>
    <property type="match status" value="1"/>
</dbReference>
<reference evidence="14 15" key="1">
    <citation type="submission" date="2020-08" db="EMBL/GenBank/DDBJ databases">
        <title>Genomic Encyclopedia of Type Strains, Phase III (KMG-III): the genomes of soil and plant-associated and newly described type strains.</title>
        <authorList>
            <person name="Whitman W."/>
        </authorList>
    </citation>
    <scope>NUCLEOTIDE SEQUENCE [LARGE SCALE GENOMIC DNA]</scope>
    <source>
        <strain evidence="14 15">CECT 8803</strain>
    </source>
</reference>
<dbReference type="Proteomes" id="UP000581135">
    <property type="component" value="Unassembled WGS sequence"/>
</dbReference>
<dbReference type="Gene3D" id="3.40.630.10">
    <property type="entry name" value="Zn peptidases"/>
    <property type="match status" value="1"/>
</dbReference>
<evidence type="ECO:0000259" key="13">
    <source>
        <dbReference type="Pfam" id="PF07687"/>
    </source>
</evidence>
<organism evidence="14 15">
    <name type="scientific">Limibacillus halophilus</name>
    <dbReference type="NCBI Taxonomy" id="1579333"/>
    <lineage>
        <taxon>Bacteria</taxon>
        <taxon>Pseudomonadati</taxon>
        <taxon>Pseudomonadota</taxon>
        <taxon>Alphaproteobacteria</taxon>
        <taxon>Rhodospirillales</taxon>
        <taxon>Rhodovibrionaceae</taxon>
        <taxon>Limibacillus</taxon>
    </lineage>
</organism>
<keyword evidence="7" id="KW-0028">Amino-acid biosynthesis</keyword>
<dbReference type="InterPro" id="IPR002933">
    <property type="entry name" value="Peptidase_M20"/>
</dbReference>
<dbReference type="SUPFAM" id="SSF55031">
    <property type="entry name" value="Bacterial exopeptidase dimerisation domain"/>
    <property type="match status" value="1"/>
</dbReference>
<comment type="cofactor">
    <cofactor evidence="1">
        <name>Co(2+)</name>
        <dbReference type="ChEBI" id="CHEBI:48828"/>
    </cofactor>
</comment>
<comment type="caution">
    <text evidence="14">The sequence shown here is derived from an EMBL/GenBank/DDBJ whole genome shotgun (WGS) entry which is preliminary data.</text>
</comment>
<evidence type="ECO:0000256" key="11">
    <source>
        <dbReference type="ARBA" id="ARBA00023285"/>
    </source>
</evidence>
<dbReference type="EC" id="3.5.1.18" evidence="5"/>
<comment type="similarity">
    <text evidence="4">Belongs to the peptidase M20A family.</text>
</comment>
<evidence type="ECO:0000313" key="14">
    <source>
        <dbReference type="EMBL" id="MBB3064318.1"/>
    </source>
</evidence>
<dbReference type="NCBIfam" id="TIGR01910">
    <property type="entry name" value="DapE-ArgE"/>
    <property type="match status" value="1"/>
</dbReference>
<dbReference type="Pfam" id="PF01546">
    <property type="entry name" value="Peptidase_M20"/>
    <property type="match status" value="1"/>
</dbReference>
<comment type="pathway">
    <text evidence="3">Amino-acid biosynthesis; L-lysine biosynthesis via DAP pathway; LL-2,6-diaminopimelate from (S)-tetrahydrodipicolinate (succinylase route): step 3/3.</text>
</comment>
<evidence type="ECO:0000256" key="12">
    <source>
        <dbReference type="ARBA" id="ARBA00051301"/>
    </source>
</evidence>
<accession>A0A839SQ17</accession>
<evidence type="ECO:0000256" key="10">
    <source>
        <dbReference type="ARBA" id="ARBA00022833"/>
    </source>
</evidence>
<dbReference type="EMBL" id="JACHXA010000001">
    <property type="protein sequence ID" value="MBB3064318.1"/>
    <property type="molecule type" value="Genomic_DNA"/>
</dbReference>
<dbReference type="UniPathway" id="UPA00034">
    <property type="reaction ID" value="UER00021"/>
</dbReference>
<dbReference type="RefSeq" id="WP_183415112.1">
    <property type="nucleotide sequence ID" value="NZ_JACHXA010000001.1"/>
</dbReference>
<protein>
    <recommendedName>
        <fullName evidence="6">Probable succinyl-diaminopimelate desuccinylase</fullName>
        <ecNumber evidence="5">3.5.1.18</ecNumber>
    </recommendedName>
</protein>
<feature type="domain" description="Peptidase M20 dimerisation" evidence="13">
    <location>
        <begin position="175"/>
        <end position="280"/>
    </location>
</feature>
<sequence length="376" mass="40514">MKDIDAVYLTQKLIRLDTVNPPGFEHECAELLGSLLGEAGFVNSYHDFSPGRTTLISRYQGTDSSLRPLALTGHLDTVPFGHQPWSKQPLAGEIEDGKLFGRGASDMKSGVAVIVASAISAAGRPGSLKRGLQLILTAGEETGCEGSRHVAMLEGGVEKASALLVAEPTSNYPTIGHRGALWLRGSTEGVTAHGSMPERGVNAIYKASRAITKLADFDFNVKRDPLLGAPSINVGTVRGGMNVNSVPDFAEFSIDIRSIKTKSHPAILNQISSYLQEQGVRLEPFVDLDPVKSEERDAFIQCVYDITARHTGARPEPRTLPFFTDASILAEALDAPVVIMGPGETALAHQTDEFCFVEKIPEAVTLYSQIIDAWCR</sequence>
<dbReference type="InterPro" id="IPR010182">
    <property type="entry name" value="ArgE/DapE"/>
</dbReference>
<dbReference type="GO" id="GO:0046872">
    <property type="term" value="F:metal ion binding"/>
    <property type="evidence" value="ECO:0007669"/>
    <property type="project" value="UniProtKB-KW"/>
</dbReference>
<keyword evidence="15" id="KW-1185">Reference proteome</keyword>
<keyword evidence="8" id="KW-0479">Metal-binding</keyword>
<evidence type="ECO:0000256" key="2">
    <source>
        <dbReference type="ARBA" id="ARBA00001947"/>
    </source>
</evidence>
<name>A0A839SQ17_9PROT</name>
<dbReference type="InterPro" id="IPR050072">
    <property type="entry name" value="Peptidase_M20A"/>
</dbReference>
<dbReference type="PANTHER" id="PTHR43808">
    <property type="entry name" value="ACETYLORNITHINE DEACETYLASE"/>
    <property type="match status" value="1"/>
</dbReference>
<gene>
    <name evidence="14" type="ORF">FHR98_000583</name>
</gene>
<evidence type="ECO:0000256" key="9">
    <source>
        <dbReference type="ARBA" id="ARBA00022801"/>
    </source>
</evidence>
<dbReference type="Gene3D" id="3.30.70.360">
    <property type="match status" value="1"/>
</dbReference>
<dbReference type="GO" id="GO:0009014">
    <property type="term" value="F:succinyl-diaminopimelate desuccinylase activity"/>
    <property type="evidence" value="ECO:0007669"/>
    <property type="project" value="UniProtKB-EC"/>
</dbReference>
<evidence type="ECO:0000256" key="6">
    <source>
        <dbReference type="ARBA" id="ARBA00016853"/>
    </source>
</evidence>
<evidence type="ECO:0000256" key="5">
    <source>
        <dbReference type="ARBA" id="ARBA00011921"/>
    </source>
</evidence>
<dbReference type="PANTHER" id="PTHR43808:SF8">
    <property type="entry name" value="PEPTIDASE M20 DIMERISATION DOMAIN-CONTAINING PROTEIN"/>
    <property type="match status" value="1"/>
</dbReference>
<dbReference type="GO" id="GO:0009089">
    <property type="term" value="P:lysine biosynthetic process via diaminopimelate"/>
    <property type="evidence" value="ECO:0007669"/>
    <property type="project" value="UniProtKB-UniPathway"/>
</dbReference>
<dbReference type="InterPro" id="IPR011650">
    <property type="entry name" value="Peptidase_M20_dimer"/>
</dbReference>
<evidence type="ECO:0000256" key="3">
    <source>
        <dbReference type="ARBA" id="ARBA00005130"/>
    </source>
</evidence>